<feature type="coiled-coil region" evidence="1">
    <location>
        <begin position="116"/>
        <end position="171"/>
    </location>
</feature>
<evidence type="ECO:0000313" key="3">
    <source>
        <dbReference type="EMBL" id="GAA6410337.1"/>
    </source>
</evidence>
<accession>A0ABQ0BFV3</accession>
<gene>
    <name evidence="3" type="ORF">K040078D81_44540</name>
</gene>
<feature type="compositionally biased region" description="Basic and acidic residues" evidence="2">
    <location>
        <begin position="198"/>
        <end position="216"/>
    </location>
</feature>
<comment type="caution">
    <text evidence="3">The sequence shown here is derived from an EMBL/GenBank/DDBJ whole genome shotgun (WGS) entry which is preliminary data.</text>
</comment>
<name>A0ABQ0BFV3_9FIRM</name>
<proteinExistence type="predicted"/>
<dbReference type="EMBL" id="BAABYW010000001">
    <property type="protein sequence ID" value="GAA6410337.1"/>
    <property type="molecule type" value="Genomic_DNA"/>
</dbReference>
<sequence>MEYSKEEVMSFIETCKKNGIQDAARLYQIQAAMRAGLTINLLEALGSPGLTELQMQQIAGLAVNGFPEEEILAVCKEPERLSQRREAYYKKTYGVDQKKIYQEVFNGFQTQWQRNFDQLLKQTETLSNTLDFLKEQVRQKEQEIQAALKQTEELRRQTAKERERAKDLELERAGWEVQKAGAGPEGQEGTATGEAETEDQRTTVEKEQMPADRGREEKRPFGILSKVSALCRPKGKHPERKLVALIGHLNEGQIEQVLDGYEQGLSLEDIKSYAKPDYSRYQMQEMKNLLLKNKQLPQTYKQNKG</sequence>
<protein>
    <submittedName>
        <fullName evidence="3">Uncharacterized protein</fullName>
    </submittedName>
</protein>
<dbReference type="Proteomes" id="UP001600943">
    <property type="component" value="Unassembled WGS sequence"/>
</dbReference>
<keyword evidence="4" id="KW-1185">Reference proteome</keyword>
<evidence type="ECO:0000256" key="2">
    <source>
        <dbReference type="SAM" id="MobiDB-lite"/>
    </source>
</evidence>
<reference evidence="3 4" key="1">
    <citation type="submission" date="2024-04" db="EMBL/GenBank/DDBJ databases">
        <title>Defined microbial consortia suppress multidrug-resistant proinflammatory Enterobacteriaceae via ecological control.</title>
        <authorList>
            <person name="Furuichi M."/>
            <person name="Kawaguchi T."/>
            <person name="Pust M."/>
            <person name="Yasuma K."/>
            <person name="Plichta D."/>
            <person name="Hasegawa N."/>
            <person name="Ohya T."/>
            <person name="Bhattarai S."/>
            <person name="Sasajima S."/>
            <person name="Aoto Y."/>
            <person name="Tuganbaev T."/>
            <person name="Yaginuma M."/>
            <person name="Ueda M."/>
            <person name="Okahashi N."/>
            <person name="Amafuji K."/>
            <person name="Kiridooshi Y."/>
            <person name="Sugita K."/>
            <person name="Strazar M."/>
            <person name="Skelly A."/>
            <person name="Suda W."/>
            <person name="Hattori M."/>
            <person name="Nakamoto N."/>
            <person name="Caballero S."/>
            <person name="Norman J."/>
            <person name="Olle B."/>
            <person name="Tanoue T."/>
            <person name="Arita M."/>
            <person name="Bucci V."/>
            <person name="Atarashi K."/>
            <person name="Xavier R."/>
            <person name="Honda K."/>
        </authorList>
    </citation>
    <scope>NUCLEOTIDE SEQUENCE [LARGE SCALE GENOMIC DNA]</scope>
    <source>
        <strain evidence="4">k04-0078-D8-1</strain>
    </source>
</reference>
<organism evidence="3 4">
    <name type="scientific">Blautia hominis</name>
    <dbReference type="NCBI Taxonomy" id="2025493"/>
    <lineage>
        <taxon>Bacteria</taxon>
        <taxon>Bacillati</taxon>
        <taxon>Bacillota</taxon>
        <taxon>Clostridia</taxon>
        <taxon>Lachnospirales</taxon>
        <taxon>Lachnospiraceae</taxon>
        <taxon>Blautia</taxon>
    </lineage>
</organism>
<feature type="compositionally biased region" description="Low complexity" evidence="2">
    <location>
        <begin position="180"/>
        <end position="194"/>
    </location>
</feature>
<evidence type="ECO:0000256" key="1">
    <source>
        <dbReference type="SAM" id="Coils"/>
    </source>
</evidence>
<keyword evidence="1" id="KW-0175">Coiled coil</keyword>
<evidence type="ECO:0000313" key="4">
    <source>
        <dbReference type="Proteomes" id="UP001600943"/>
    </source>
</evidence>
<dbReference type="RefSeq" id="WP_390408705.1">
    <property type="nucleotide sequence ID" value="NZ_BAABYW010000001.1"/>
</dbReference>
<feature type="region of interest" description="Disordered" evidence="2">
    <location>
        <begin position="178"/>
        <end position="216"/>
    </location>
</feature>